<dbReference type="InterPro" id="IPR011004">
    <property type="entry name" value="Trimer_LpxA-like_sf"/>
</dbReference>
<dbReference type="EC" id="2.3.1.30" evidence="5"/>
<dbReference type="GO" id="GO:0009001">
    <property type="term" value="F:serine O-acetyltransferase activity"/>
    <property type="evidence" value="ECO:0007669"/>
    <property type="project" value="UniProtKB-EC"/>
</dbReference>
<dbReference type="InterPro" id="IPR045304">
    <property type="entry name" value="LbH_SAT"/>
</dbReference>
<evidence type="ECO:0000256" key="1">
    <source>
        <dbReference type="ARBA" id="ARBA00007274"/>
    </source>
</evidence>
<name>A0AB39ARI9_9GAMM</name>
<accession>A0AB39ARI9</accession>
<evidence type="ECO:0000256" key="3">
    <source>
        <dbReference type="ARBA" id="ARBA00022737"/>
    </source>
</evidence>
<dbReference type="SUPFAM" id="SSF51161">
    <property type="entry name" value="Trimeric LpxA-like enzymes"/>
    <property type="match status" value="1"/>
</dbReference>
<evidence type="ECO:0000256" key="5">
    <source>
        <dbReference type="PIRNR" id="PIRNR000441"/>
    </source>
</evidence>
<evidence type="ECO:0000256" key="2">
    <source>
        <dbReference type="ARBA" id="ARBA00022679"/>
    </source>
</evidence>
<dbReference type="GO" id="GO:0006535">
    <property type="term" value="P:cysteine biosynthetic process from serine"/>
    <property type="evidence" value="ECO:0007669"/>
    <property type="project" value="InterPro"/>
</dbReference>
<dbReference type="Pfam" id="PF00132">
    <property type="entry name" value="Hexapep"/>
    <property type="match status" value="1"/>
</dbReference>
<dbReference type="CDD" id="cd03354">
    <property type="entry name" value="LbH_SAT"/>
    <property type="match status" value="1"/>
</dbReference>
<dbReference type="PANTHER" id="PTHR42811">
    <property type="entry name" value="SERINE ACETYLTRANSFERASE"/>
    <property type="match status" value="1"/>
</dbReference>
<organism evidence="6">
    <name type="scientific">Pseudoalteromonas sp. SD03</name>
    <dbReference type="NCBI Taxonomy" id="3231719"/>
    <lineage>
        <taxon>Bacteria</taxon>
        <taxon>Pseudomonadati</taxon>
        <taxon>Pseudomonadota</taxon>
        <taxon>Gammaproteobacteria</taxon>
        <taxon>Alteromonadales</taxon>
        <taxon>Pseudoalteromonadaceae</taxon>
        <taxon>Pseudoalteromonas</taxon>
    </lineage>
</organism>
<dbReference type="AlphaFoldDB" id="A0AB39ARI9"/>
<evidence type="ECO:0000313" key="6">
    <source>
        <dbReference type="EMBL" id="XDH88085.1"/>
    </source>
</evidence>
<dbReference type="InterPro" id="IPR005881">
    <property type="entry name" value="Ser_O-AcTrfase"/>
</dbReference>
<dbReference type="EMBL" id="CP162514">
    <property type="protein sequence ID" value="XDH88085.1"/>
    <property type="molecule type" value="Genomic_DNA"/>
</dbReference>
<evidence type="ECO:0000256" key="4">
    <source>
        <dbReference type="ARBA" id="ARBA00023315"/>
    </source>
</evidence>
<dbReference type="InterPro" id="IPR018357">
    <property type="entry name" value="Hexapep_transf_CS"/>
</dbReference>
<comment type="catalytic activity">
    <reaction evidence="5">
        <text>L-serine + acetyl-CoA = O-acetyl-L-serine + CoA</text>
        <dbReference type="Rhea" id="RHEA:24560"/>
        <dbReference type="ChEBI" id="CHEBI:33384"/>
        <dbReference type="ChEBI" id="CHEBI:57287"/>
        <dbReference type="ChEBI" id="CHEBI:57288"/>
        <dbReference type="ChEBI" id="CHEBI:58340"/>
        <dbReference type="EC" id="2.3.1.30"/>
    </reaction>
</comment>
<keyword evidence="4 5" id="KW-0012">Acyltransferase</keyword>
<sequence length="176" mass="19421">MLKDDLRRTYELVQGGRLKKIIGCYRTPGCHAIVTYRYGQWVAKQNILIRIFLEPWYFFQYHRMRSKWGIEIPRVANIDTGLYIGHHGGIVVSSQTKIGKNVNLSQGVTIGISGKGDRRGVPVIGNNVYIAPGAKVFGKITIGNNVSIGANAVVNQDIPDNSIVVLSPGCVVLDKK</sequence>
<keyword evidence="3" id="KW-0677">Repeat</keyword>
<dbReference type="PIRSF" id="PIRSF000441">
    <property type="entry name" value="CysE"/>
    <property type="match status" value="1"/>
</dbReference>
<comment type="similarity">
    <text evidence="1 5">Belongs to the transferase hexapeptide repeat family.</text>
</comment>
<dbReference type="PROSITE" id="PS00101">
    <property type="entry name" value="HEXAPEP_TRANSFERASES"/>
    <property type="match status" value="1"/>
</dbReference>
<dbReference type="RefSeq" id="WP_290187564.1">
    <property type="nucleotide sequence ID" value="NZ_CP162514.1"/>
</dbReference>
<gene>
    <name evidence="6" type="ORF">ABZP26_02510</name>
</gene>
<protein>
    <recommendedName>
        <fullName evidence="5">Serine acetyltransferase</fullName>
        <ecNumber evidence="5">2.3.1.30</ecNumber>
    </recommendedName>
</protein>
<dbReference type="Gene3D" id="2.160.10.10">
    <property type="entry name" value="Hexapeptide repeat proteins"/>
    <property type="match status" value="1"/>
</dbReference>
<dbReference type="GO" id="GO:0005737">
    <property type="term" value="C:cytoplasm"/>
    <property type="evidence" value="ECO:0007669"/>
    <property type="project" value="InterPro"/>
</dbReference>
<dbReference type="InterPro" id="IPR001451">
    <property type="entry name" value="Hexapep"/>
</dbReference>
<proteinExistence type="inferred from homology"/>
<reference evidence="6" key="1">
    <citation type="submission" date="2024-07" db="EMBL/GenBank/DDBJ databases">
        <authorList>
            <person name="Jiang Y."/>
            <person name="Qin Q."/>
        </authorList>
    </citation>
    <scope>NUCLEOTIDE SEQUENCE</scope>
    <source>
        <strain evidence="6">SD03</strain>
    </source>
</reference>
<keyword evidence="2 5" id="KW-0808">Transferase</keyword>